<dbReference type="GO" id="GO:0032259">
    <property type="term" value="P:methylation"/>
    <property type="evidence" value="ECO:0007669"/>
    <property type="project" value="UniProtKB-KW"/>
</dbReference>
<keyword evidence="3" id="KW-0949">S-adenosyl-L-methionine</keyword>
<dbReference type="Gene3D" id="3.40.50.150">
    <property type="entry name" value="Vaccinia Virus protein VP39"/>
    <property type="match status" value="1"/>
</dbReference>
<dbReference type="STRING" id="35760.BCHO_1324"/>
<evidence type="ECO:0000313" key="5">
    <source>
        <dbReference type="Proteomes" id="UP000028995"/>
    </source>
</evidence>
<name>A0A087ADL0_9BIFI</name>
<reference evidence="4 5" key="1">
    <citation type="submission" date="2014-03" db="EMBL/GenBank/DDBJ databases">
        <title>Genomics of Bifidobacteria.</title>
        <authorList>
            <person name="Ventura M."/>
            <person name="Milani C."/>
            <person name="Lugli G.A."/>
        </authorList>
    </citation>
    <scope>NUCLEOTIDE SEQUENCE [LARGE SCALE GENOMIC DNA]</scope>
    <source>
        <strain evidence="4 5">LMG 10510</strain>
    </source>
</reference>
<dbReference type="EMBL" id="JGYU01000008">
    <property type="protein sequence ID" value="KFI56860.1"/>
    <property type="molecule type" value="Genomic_DNA"/>
</dbReference>
<evidence type="ECO:0000313" key="4">
    <source>
        <dbReference type="EMBL" id="KFI56860.1"/>
    </source>
</evidence>
<dbReference type="SUPFAM" id="SSF53335">
    <property type="entry name" value="S-adenosyl-L-methionine-dependent methyltransferases"/>
    <property type="match status" value="1"/>
</dbReference>
<protein>
    <submittedName>
        <fullName evidence="4">O-methyltransferase</fullName>
    </submittedName>
</protein>
<dbReference type="InterPro" id="IPR050362">
    <property type="entry name" value="Cation-dep_OMT"/>
</dbReference>
<evidence type="ECO:0000256" key="2">
    <source>
        <dbReference type="ARBA" id="ARBA00022679"/>
    </source>
</evidence>
<dbReference type="GO" id="GO:0008171">
    <property type="term" value="F:O-methyltransferase activity"/>
    <property type="evidence" value="ECO:0007669"/>
    <property type="project" value="InterPro"/>
</dbReference>
<proteinExistence type="predicted"/>
<organism evidence="4 5">
    <name type="scientific">Bifidobacterium choerinum</name>
    <dbReference type="NCBI Taxonomy" id="35760"/>
    <lineage>
        <taxon>Bacteria</taxon>
        <taxon>Bacillati</taxon>
        <taxon>Actinomycetota</taxon>
        <taxon>Actinomycetes</taxon>
        <taxon>Bifidobacteriales</taxon>
        <taxon>Bifidobacteriaceae</taxon>
        <taxon>Bifidobacterium</taxon>
    </lineage>
</organism>
<dbReference type="GO" id="GO:0008757">
    <property type="term" value="F:S-adenosylmethionine-dependent methyltransferase activity"/>
    <property type="evidence" value="ECO:0007669"/>
    <property type="project" value="TreeGrafter"/>
</dbReference>
<keyword evidence="2 4" id="KW-0808">Transferase</keyword>
<gene>
    <name evidence="4" type="ORF">BCHO_1324</name>
</gene>
<keyword evidence="5" id="KW-1185">Reference proteome</keyword>
<evidence type="ECO:0000256" key="1">
    <source>
        <dbReference type="ARBA" id="ARBA00022603"/>
    </source>
</evidence>
<dbReference type="Pfam" id="PF01596">
    <property type="entry name" value="Methyltransf_3"/>
    <property type="match status" value="1"/>
</dbReference>
<keyword evidence="1 4" id="KW-0489">Methyltransferase</keyword>
<dbReference type="PROSITE" id="PS51682">
    <property type="entry name" value="SAM_OMT_I"/>
    <property type="match status" value="1"/>
</dbReference>
<dbReference type="InterPro" id="IPR029063">
    <property type="entry name" value="SAM-dependent_MTases_sf"/>
</dbReference>
<accession>A0A087ADL0</accession>
<dbReference type="Proteomes" id="UP000028995">
    <property type="component" value="Unassembled WGS sequence"/>
</dbReference>
<dbReference type="PANTHER" id="PTHR10509">
    <property type="entry name" value="O-METHYLTRANSFERASE-RELATED"/>
    <property type="match status" value="1"/>
</dbReference>
<evidence type="ECO:0000256" key="3">
    <source>
        <dbReference type="ARBA" id="ARBA00022691"/>
    </source>
</evidence>
<dbReference type="InterPro" id="IPR002935">
    <property type="entry name" value="SAM_O-MeTrfase"/>
</dbReference>
<dbReference type="PANTHER" id="PTHR10509:SF85">
    <property type="entry name" value="O-METHYLTRANSFERASE RV1220C-RELATED"/>
    <property type="match status" value="1"/>
</dbReference>
<dbReference type="eggNOG" id="COG4122">
    <property type="taxonomic scope" value="Bacteria"/>
</dbReference>
<dbReference type="AlphaFoldDB" id="A0A087ADL0"/>
<comment type="caution">
    <text evidence="4">The sequence shown here is derived from an EMBL/GenBank/DDBJ whole genome shotgun (WGS) entry which is preliminary data.</text>
</comment>
<sequence>MMDKRTYDNHAKAWVCIEDHEAAREPELVRRARALAGHAELAPCPASEGFLLAAFARMTKATSAIVVGTGSLVETAQLVEGLDGAGKLTAVDSSAAGVAAIRAFFSDIDAATRTTLRAVNAAPAVFLQRLNGNDYDLIVVSGDPSNYMPVLEQAPRLLRRGGAVVFTDALAMRAPHARGGLTNPADRGEKAVLMRELLEQIEDDERFVTAMAPAGDGVLIAVAR</sequence>